<comment type="caution">
    <text evidence="4">The sequence shown here is derived from an EMBL/GenBank/DDBJ whole genome shotgun (WGS) entry which is preliminary data.</text>
</comment>
<gene>
    <name evidence="4" type="ORF">HA237_02295</name>
</gene>
<dbReference type="GO" id="GO:0006529">
    <property type="term" value="P:asparagine biosynthetic process"/>
    <property type="evidence" value="ECO:0007669"/>
    <property type="project" value="InterPro"/>
</dbReference>
<keyword evidence="2" id="KW-0067">ATP-binding</keyword>
<dbReference type="InterPro" id="IPR014729">
    <property type="entry name" value="Rossmann-like_a/b/a_fold"/>
</dbReference>
<feature type="domain" description="Asparagine synthetase" evidence="3">
    <location>
        <begin position="175"/>
        <end position="266"/>
    </location>
</feature>
<dbReference type="InterPro" id="IPR001962">
    <property type="entry name" value="Asn_synthase"/>
</dbReference>
<dbReference type="GO" id="GO:0005524">
    <property type="term" value="F:ATP binding"/>
    <property type="evidence" value="ECO:0007669"/>
    <property type="project" value="UniProtKB-KW"/>
</dbReference>
<keyword evidence="1" id="KW-0547">Nucleotide-binding</keyword>
<sequence length="276" mass="30661">MPDFIKVLQDMEALNRFKAAISRQHSHGKLKAAFISSVKENTSGLKKVAVLFSGGVDSALVAKAVSEEVKETVLFCSGTSTAPDLNDAEKAAKQLNLPLVKIIVKEKELPSLINESKKIINSNAVLQLQIAVPELASMQEAKRQGFEFVFCGQGSDELFCGYNSFRKVLAEKGFDGVQEEIWNKLENLWEHDLKRDLSIAEHFKLKLKAPFLYYDFALQAMAFPSETKIFSPEDELRKHPIRQLAKELGLPASIYAKRKKAIQYGSGIASKVSGLI</sequence>
<dbReference type="Gene3D" id="3.40.50.620">
    <property type="entry name" value="HUPs"/>
    <property type="match status" value="1"/>
</dbReference>
<dbReference type="PANTHER" id="PTHR11772">
    <property type="entry name" value="ASPARAGINE SYNTHETASE"/>
    <property type="match status" value="1"/>
</dbReference>
<organism evidence="4 5">
    <name type="scientific">Candidatus Iainarchaeum sp</name>
    <dbReference type="NCBI Taxonomy" id="3101447"/>
    <lineage>
        <taxon>Archaea</taxon>
        <taxon>Candidatus Iainarchaeota</taxon>
        <taxon>Candidatus Iainarchaeia</taxon>
        <taxon>Candidatus Iainarchaeales</taxon>
        <taxon>Candidatus Iainarchaeaceae</taxon>
        <taxon>Candidatus Iainarchaeum</taxon>
    </lineage>
</organism>
<name>A0A7J4IRP3_9ARCH</name>
<dbReference type="Proteomes" id="UP000577419">
    <property type="component" value="Unassembled WGS sequence"/>
</dbReference>
<dbReference type="GO" id="GO:0005829">
    <property type="term" value="C:cytosol"/>
    <property type="evidence" value="ECO:0007669"/>
    <property type="project" value="TreeGrafter"/>
</dbReference>
<dbReference type="PANTHER" id="PTHR11772:SF2">
    <property type="entry name" value="ASPARAGINE SYNTHETASE [GLUTAMINE-HYDROLYZING]"/>
    <property type="match status" value="1"/>
</dbReference>
<evidence type="ECO:0000256" key="2">
    <source>
        <dbReference type="ARBA" id="ARBA00022840"/>
    </source>
</evidence>
<dbReference type="EMBL" id="DUFG01000013">
    <property type="protein sequence ID" value="HIH08181.1"/>
    <property type="molecule type" value="Genomic_DNA"/>
</dbReference>
<dbReference type="AlphaFoldDB" id="A0A7J4IRP3"/>
<evidence type="ECO:0000313" key="5">
    <source>
        <dbReference type="Proteomes" id="UP000577419"/>
    </source>
</evidence>
<dbReference type="SUPFAM" id="SSF52402">
    <property type="entry name" value="Adenine nucleotide alpha hydrolases-like"/>
    <property type="match status" value="1"/>
</dbReference>
<dbReference type="GO" id="GO:0004066">
    <property type="term" value="F:asparagine synthase (glutamine-hydrolyzing) activity"/>
    <property type="evidence" value="ECO:0007669"/>
    <property type="project" value="InterPro"/>
</dbReference>
<evidence type="ECO:0000313" key="4">
    <source>
        <dbReference type="EMBL" id="HIH08181.1"/>
    </source>
</evidence>
<dbReference type="Pfam" id="PF00733">
    <property type="entry name" value="Asn_synthase"/>
    <property type="match status" value="2"/>
</dbReference>
<feature type="domain" description="Asparagine synthetase" evidence="3">
    <location>
        <begin position="30"/>
        <end position="167"/>
    </location>
</feature>
<protein>
    <recommendedName>
        <fullName evidence="3">Asparagine synthetase domain-containing protein</fullName>
    </recommendedName>
</protein>
<reference evidence="5" key="1">
    <citation type="journal article" date="2020" name="bioRxiv">
        <title>A rank-normalized archaeal taxonomy based on genome phylogeny resolves widespread incomplete and uneven classifications.</title>
        <authorList>
            <person name="Rinke C."/>
            <person name="Chuvochina M."/>
            <person name="Mussig A.J."/>
            <person name="Chaumeil P.-A."/>
            <person name="Waite D.W."/>
            <person name="Whitman W.B."/>
            <person name="Parks D.H."/>
            <person name="Hugenholtz P."/>
        </authorList>
    </citation>
    <scope>NUCLEOTIDE SEQUENCE [LARGE SCALE GENOMIC DNA]</scope>
</reference>
<evidence type="ECO:0000256" key="1">
    <source>
        <dbReference type="ARBA" id="ARBA00022741"/>
    </source>
</evidence>
<dbReference type="InterPro" id="IPR050795">
    <property type="entry name" value="Asn_Synthetase"/>
</dbReference>
<accession>A0A7J4IRP3</accession>
<dbReference type="CDD" id="cd01991">
    <property type="entry name" value="Asn_synthase_B_C"/>
    <property type="match status" value="1"/>
</dbReference>
<proteinExistence type="predicted"/>
<evidence type="ECO:0000259" key="3">
    <source>
        <dbReference type="Pfam" id="PF00733"/>
    </source>
</evidence>